<dbReference type="EMBL" id="MN739941">
    <property type="protein sequence ID" value="QHT78840.1"/>
    <property type="molecule type" value="Genomic_DNA"/>
</dbReference>
<dbReference type="SUPFAM" id="SSF53335">
    <property type="entry name" value="S-adenosyl-L-methionine-dependent methyltransferases"/>
    <property type="match status" value="1"/>
</dbReference>
<dbReference type="Gene3D" id="3.40.50.150">
    <property type="entry name" value="Vaccinia Virus protein VP39"/>
    <property type="match status" value="1"/>
</dbReference>
<name>A0A6C0HEP0_9ZZZZ</name>
<evidence type="ECO:0000313" key="1">
    <source>
        <dbReference type="EMBL" id="QHT78840.1"/>
    </source>
</evidence>
<reference evidence="1" key="1">
    <citation type="journal article" date="2020" name="Nature">
        <title>Giant virus diversity and host interactions through global metagenomics.</title>
        <authorList>
            <person name="Schulz F."/>
            <person name="Roux S."/>
            <person name="Paez-Espino D."/>
            <person name="Jungbluth S."/>
            <person name="Walsh D.A."/>
            <person name="Denef V.J."/>
            <person name="McMahon K.D."/>
            <person name="Konstantinidis K.T."/>
            <person name="Eloe-Fadrosh E.A."/>
            <person name="Kyrpides N.C."/>
            <person name="Woyke T."/>
        </authorList>
    </citation>
    <scope>NUCLEOTIDE SEQUENCE</scope>
    <source>
        <strain evidence="1">GVMAG-M-3300023179-92</strain>
    </source>
</reference>
<dbReference type="AlphaFoldDB" id="A0A6C0HEP0"/>
<protein>
    <recommendedName>
        <fullName evidence="2">Methyltransferase</fullName>
    </recommendedName>
</protein>
<organism evidence="1">
    <name type="scientific">viral metagenome</name>
    <dbReference type="NCBI Taxonomy" id="1070528"/>
    <lineage>
        <taxon>unclassified sequences</taxon>
        <taxon>metagenomes</taxon>
        <taxon>organismal metagenomes</taxon>
    </lineage>
</organism>
<dbReference type="InterPro" id="IPR029063">
    <property type="entry name" value="SAM-dependent_MTases_sf"/>
</dbReference>
<evidence type="ECO:0008006" key="2">
    <source>
        <dbReference type="Google" id="ProtNLM"/>
    </source>
</evidence>
<proteinExistence type="predicted"/>
<sequence>MRGEYIAELFNNFNHARNSHHTTHEHIQTFYNYTRECNSVCEVGIEGGFSTWGFLMGLFDNKTMFENENHLFYVGVDINDYPVIDSCREICKNVNLDFTFIKQNSTKAVIPQVDLLYIDSWHVYGHLKRELEHLHSKANKYIIMHDTSIDAEDGESIRRGWDTAKQAEEYGYPEEEIRKGLWTAILEFLDNHPEWSLKERFTNCYGLTILERV</sequence>
<accession>A0A6C0HEP0</accession>